<dbReference type="RefSeq" id="WP_211974814.1">
    <property type="nucleotide sequence ID" value="NZ_CBFHAM010000073.1"/>
</dbReference>
<organism evidence="2 3">
    <name type="scientific">Chitinophaga hostae</name>
    <dbReference type="NCBI Taxonomy" id="2831022"/>
    <lineage>
        <taxon>Bacteria</taxon>
        <taxon>Pseudomonadati</taxon>
        <taxon>Bacteroidota</taxon>
        <taxon>Chitinophagia</taxon>
        <taxon>Chitinophagales</taxon>
        <taxon>Chitinophagaceae</taxon>
        <taxon>Chitinophaga</taxon>
    </lineage>
</organism>
<accession>A0ABS5J3E6</accession>
<dbReference type="Proteomes" id="UP000676386">
    <property type="component" value="Unassembled WGS sequence"/>
</dbReference>
<dbReference type="Pfam" id="PF20335">
    <property type="entry name" value="DUF6630"/>
    <property type="match status" value="1"/>
</dbReference>
<dbReference type="InterPro" id="IPR046582">
    <property type="entry name" value="DUF6630"/>
</dbReference>
<sequence length="272" mass="31105">MPVQIPEISREDFTWLTQTYGRDTGYSHIDTKESVVHEIFKDKVLIGTSFLNYASYELSFGMHELLIRKSRLDNYKLQDKAVLITDDMNEEDEEELLLRWNTLIQELKLLEKLNGMTNAREPLEQLYLDIFKEDDAEELIGRLPEIVSPNSVAIWEELHAALSATGNVVEFEWQEFAAIGIDSLNELRPLQEAGITLEAPDPAAYEEIVAAEDFAKAILDFVNEQIDAKDLKIVAVGTVLDEYQSFACLNMQDFRLANALLKMEELCLVCFF</sequence>
<evidence type="ECO:0000313" key="3">
    <source>
        <dbReference type="Proteomes" id="UP000676386"/>
    </source>
</evidence>
<evidence type="ECO:0000259" key="1">
    <source>
        <dbReference type="Pfam" id="PF20335"/>
    </source>
</evidence>
<feature type="domain" description="DUF6630" evidence="1">
    <location>
        <begin position="119"/>
        <end position="266"/>
    </location>
</feature>
<name>A0ABS5J3E6_9BACT</name>
<keyword evidence="3" id="KW-1185">Reference proteome</keyword>
<comment type="caution">
    <text evidence="2">The sequence shown here is derived from an EMBL/GenBank/DDBJ whole genome shotgun (WGS) entry which is preliminary data.</text>
</comment>
<proteinExistence type="predicted"/>
<reference evidence="2 3" key="1">
    <citation type="submission" date="2021-04" db="EMBL/GenBank/DDBJ databases">
        <title>Chitinophaga sp. nov., isolated from the rhizosphere soil.</title>
        <authorList>
            <person name="He S."/>
        </authorList>
    </citation>
    <scope>NUCLEOTIDE SEQUENCE [LARGE SCALE GENOMIC DNA]</scope>
    <source>
        <strain evidence="2 3">2R12</strain>
    </source>
</reference>
<evidence type="ECO:0000313" key="2">
    <source>
        <dbReference type="EMBL" id="MBS0029729.1"/>
    </source>
</evidence>
<protein>
    <recommendedName>
        <fullName evidence="1">DUF6630 domain-containing protein</fullName>
    </recommendedName>
</protein>
<gene>
    <name evidence="2" type="ORF">KE626_20550</name>
</gene>
<dbReference type="EMBL" id="JAGTXB010000010">
    <property type="protein sequence ID" value="MBS0029729.1"/>
    <property type="molecule type" value="Genomic_DNA"/>
</dbReference>